<reference evidence="1 2" key="1">
    <citation type="submission" date="2018-12" db="EMBL/GenBank/DDBJ databases">
        <authorList>
            <consortium name="Pathogen Informatics"/>
        </authorList>
    </citation>
    <scope>NUCLEOTIDE SEQUENCE [LARGE SCALE GENOMIC DNA]</scope>
    <source>
        <strain evidence="1 2">NCTC9428</strain>
    </source>
</reference>
<gene>
    <name evidence="1" type="ORF">NCTC9428_04936</name>
</gene>
<dbReference type="EMBL" id="LR134318">
    <property type="protein sequence ID" value="VEF13241.1"/>
    <property type="molecule type" value="Genomic_DNA"/>
</dbReference>
<accession>A0A3S4NZ75</accession>
<proteinExistence type="predicted"/>
<dbReference type="Proteomes" id="UP000281909">
    <property type="component" value="Chromosome"/>
</dbReference>
<dbReference type="OrthoDB" id="6938032at2"/>
<name>A0A3S4NZ75_PSEFL</name>
<dbReference type="AlphaFoldDB" id="A0A3S4NZ75"/>
<sequence>MTRPRLDMVQEGQLWEMALKHFGSDGLLKVVIEMWSHAAPPPKPVVEYLSTKQVSREVLNILKIAQERVGAFVAGRTPVPDTVTLYSRHASDLADGLITRLPKVQLSRAWRGFCLEIDLGI</sequence>
<protein>
    <submittedName>
        <fullName evidence="1">Uncharacterized protein</fullName>
    </submittedName>
</protein>
<evidence type="ECO:0000313" key="1">
    <source>
        <dbReference type="EMBL" id="VEF13241.1"/>
    </source>
</evidence>
<organism evidence="1 2">
    <name type="scientific">Pseudomonas fluorescens</name>
    <dbReference type="NCBI Taxonomy" id="294"/>
    <lineage>
        <taxon>Bacteria</taxon>
        <taxon>Pseudomonadati</taxon>
        <taxon>Pseudomonadota</taxon>
        <taxon>Gammaproteobacteria</taxon>
        <taxon>Pseudomonadales</taxon>
        <taxon>Pseudomonadaceae</taxon>
        <taxon>Pseudomonas</taxon>
    </lineage>
</organism>
<evidence type="ECO:0000313" key="2">
    <source>
        <dbReference type="Proteomes" id="UP000281909"/>
    </source>
</evidence>